<dbReference type="GO" id="GO:0005634">
    <property type="term" value="C:nucleus"/>
    <property type="evidence" value="ECO:0007669"/>
    <property type="project" value="TreeGrafter"/>
</dbReference>
<dbReference type="Proteomes" id="UP000001645">
    <property type="component" value="Chromosome 14"/>
</dbReference>
<dbReference type="GeneID" id="100499423"/>
<reference evidence="2" key="2">
    <citation type="submission" date="2025-08" db="UniProtKB">
        <authorList>
            <consortium name="Ensembl"/>
        </authorList>
    </citation>
    <scope>IDENTIFICATION</scope>
</reference>
<keyword evidence="1" id="KW-0175">Coiled coil</keyword>
<evidence type="ECO:0000313" key="3">
    <source>
        <dbReference type="Proteomes" id="UP000001645"/>
    </source>
</evidence>
<reference evidence="2" key="3">
    <citation type="submission" date="2025-09" db="UniProtKB">
        <authorList>
            <consortium name="Ensembl"/>
        </authorList>
    </citation>
    <scope>IDENTIFICATION</scope>
</reference>
<dbReference type="RefSeq" id="XP_010716696.1">
    <property type="nucleotide sequence ID" value="XM_010718394.3"/>
</dbReference>
<dbReference type="InParanoid" id="G1MYX9"/>
<reference evidence="2 3" key="1">
    <citation type="journal article" date="2010" name="PLoS Biol.">
        <title>Multi-platform next-generation sequencing of the domestic turkey (Meleagris gallopavo): genome assembly and analysis.</title>
        <authorList>
            <person name="Dalloul R.A."/>
            <person name="Long J.A."/>
            <person name="Zimin A.V."/>
            <person name="Aslam L."/>
            <person name="Beal K."/>
            <person name="Blomberg L.A."/>
            <person name="Bouffard P."/>
            <person name="Burt D.W."/>
            <person name="Crasta O."/>
            <person name="Crooijmans R.P."/>
            <person name="Cooper K."/>
            <person name="Coulombe R.A."/>
            <person name="De S."/>
            <person name="Delany M.E."/>
            <person name="Dodgson J.B."/>
            <person name="Dong J.J."/>
            <person name="Evans C."/>
            <person name="Frederickson K.M."/>
            <person name="Flicek P."/>
            <person name="Florea L."/>
            <person name="Folkerts O."/>
            <person name="Groenen M.A."/>
            <person name="Harkins T.T."/>
            <person name="Herrero J."/>
            <person name="Hoffmann S."/>
            <person name="Megens H.J."/>
            <person name="Jiang A."/>
            <person name="de Jong P."/>
            <person name="Kaiser P."/>
            <person name="Kim H."/>
            <person name="Kim K.W."/>
            <person name="Kim S."/>
            <person name="Langenberger D."/>
            <person name="Lee M.K."/>
            <person name="Lee T."/>
            <person name="Mane S."/>
            <person name="Marcais G."/>
            <person name="Marz M."/>
            <person name="McElroy A.P."/>
            <person name="Modise T."/>
            <person name="Nefedov M."/>
            <person name="Notredame C."/>
            <person name="Paton I.R."/>
            <person name="Payne W.S."/>
            <person name="Pertea G."/>
            <person name="Prickett D."/>
            <person name="Puiu D."/>
            <person name="Qioa D."/>
            <person name="Raineri E."/>
            <person name="Ruffier M."/>
            <person name="Salzberg S.L."/>
            <person name="Schatz M.C."/>
            <person name="Scheuring C."/>
            <person name="Schmidt C.J."/>
            <person name="Schroeder S."/>
            <person name="Searle S.M."/>
            <person name="Smith E.J."/>
            <person name="Smith J."/>
            <person name="Sonstegard T.S."/>
            <person name="Stadler P.F."/>
            <person name="Tafer H."/>
            <person name="Tu Z.J."/>
            <person name="Van Tassell C.P."/>
            <person name="Vilella A.J."/>
            <person name="Williams K.P."/>
            <person name="Yorke J.A."/>
            <person name="Zhang L."/>
            <person name="Zhang H.B."/>
            <person name="Zhang X."/>
            <person name="Zhang Y."/>
            <person name="Reed K.M."/>
        </authorList>
    </citation>
    <scope>NUCLEOTIDE SEQUENCE [LARGE SCALE GENOMIC DNA]</scope>
</reference>
<dbReference type="GeneTree" id="ENSGT00390000011897"/>
<organism evidence="2 3">
    <name type="scientific">Meleagris gallopavo</name>
    <name type="common">Wild turkey</name>
    <dbReference type="NCBI Taxonomy" id="9103"/>
    <lineage>
        <taxon>Eukaryota</taxon>
        <taxon>Metazoa</taxon>
        <taxon>Chordata</taxon>
        <taxon>Craniata</taxon>
        <taxon>Vertebrata</taxon>
        <taxon>Euteleostomi</taxon>
        <taxon>Archelosauria</taxon>
        <taxon>Archosauria</taxon>
        <taxon>Dinosauria</taxon>
        <taxon>Saurischia</taxon>
        <taxon>Theropoda</taxon>
        <taxon>Coelurosauria</taxon>
        <taxon>Aves</taxon>
        <taxon>Neognathae</taxon>
        <taxon>Galloanserae</taxon>
        <taxon>Galliformes</taxon>
        <taxon>Phasianidae</taxon>
        <taxon>Meleagridinae</taxon>
        <taxon>Meleagris</taxon>
    </lineage>
</organism>
<dbReference type="OMA" id="TYAEWYE"/>
<dbReference type="CTD" id="401541"/>
<dbReference type="Bgee" id="ENSMGAG00000004404">
    <property type="expression patterns" value="Expressed in bursa of Fabricius and 15 other cell types or tissues"/>
</dbReference>
<dbReference type="GO" id="GO:0034080">
    <property type="term" value="P:CENP-A containing chromatin assembly"/>
    <property type="evidence" value="ECO:0007669"/>
    <property type="project" value="InterPro"/>
</dbReference>
<gene>
    <name evidence="2" type="primary">CENPP</name>
</gene>
<dbReference type="RefSeq" id="XP_010716695.1">
    <property type="nucleotide sequence ID" value="XM_010718393.3"/>
</dbReference>
<evidence type="ECO:0000313" key="2">
    <source>
        <dbReference type="Ensembl" id="ENSMGAP00000004196.1"/>
    </source>
</evidence>
<dbReference type="HOGENOM" id="CLU_084497_0_0_1"/>
<dbReference type="KEGG" id="mgp:100499423"/>
<dbReference type="GO" id="GO:0000775">
    <property type="term" value="C:chromosome, centromeric region"/>
    <property type="evidence" value="ECO:0007669"/>
    <property type="project" value="InterPro"/>
</dbReference>
<keyword evidence="3" id="KW-1185">Reference proteome</keyword>
<protein>
    <submittedName>
        <fullName evidence="2">Centromere protein P</fullName>
    </submittedName>
</protein>
<evidence type="ECO:0000256" key="1">
    <source>
        <dbReference type="SAM" id="Coils"/>
    </source>
</evidence>
<dbReference type="PANTHER" id="PTHR28577:SF1">
    <property type="entry name" value="CENTROMERE PROTEIN P"/>
    <property type="match status" value="1"/>
</dbReference>
<accession>G1MYX9</accession>
<dbReference type="Pfam" id="PF13096">
    <property type="entry name" value="CENP-P"/>
    <property type="match status" value="1"/>
</dbReference>
<name>G1MYX9_MELGA</name>
<sequence>MDSSVYQVYEDEIQLLEEEIKLLSEKYEDIQQESTFFSDEEVLMSAKLFQREFLREYKGYTSPLDLKAELESLERDLSFLMKFTGIQITSHSKKTLEKTVNRTVRKHKLSGNCQSLPFCLEFQLLEVQNKENVSAAITDLSIVVESGLCSELSKFVASTEEHGNLLMFFRSFSSYAEWCKHRRCTFLHFKAKYPNIVILPEGLEGDHIILRNPQLPGFELTIVWKVHISEEGTTTPVLDLLPKVPEQVGEQKKAAIDNAPTCFRSMLLLFGIETAIENLIQAFSLEK</sequence>
<dbReference type="Ensembl" id="ENSMGAT00000004909.2">
    <property type="protein sequence ID" value="ENSMGAP00000004196.1"/>
    <property type="gene ID" value="ENSMGAG00000004404.2"/>
</dbReference>
<feature type="coiled-coil region" evidence="1">
    <location>
        <begin position="6"/>
        <end position="33"/>
    </location>
</feature>
<proteinExistence type="predicted"/>
<dbReference type="FunCoup" id="G1MYX9">
    <property type="interactions" value="115"/>
</dbReference>
<dbReference type="OrthoDB" id="5976950at2759"/>
<dbReference type="InterPro" id="IPR027801">
    <property type="entry name" value="CENP-P"/>
</dbReference>
<dbReference type="PANTHER" id="PTHR28577">
    <property type="entry name" value="CENTROMERE PROTEIN P"/>
    <property type="match status" value="1"/>
</dbReference>
<dbReference type="AlphaFoldDB" id="G1MYX9"/>